<keyword evidence="5" id="KW-0539">Nucleus</keyword>
<evidence type="ECO:0000256" key="1">
    <source>
        <dbReference type="ARBA" id="ARBA00004123"/>
    </source>
</evidence>
<evidence type="ECO:0000313" key="9">
    <source>
        <dbReference type="Proteomes" id="UP000053776"/>
    </source>
</evidence>
<evidence type="ECO:0000313" key="8">
    <source>
        <dbReference type="EMBL" id="KMZ95476.1"/>
    </source>
</evidence>
<accession>A0A0J9TK70</accession>
<evidence type="ECO:0000256" key="5">
    <source>
        <dbReference type="ARBA" id="ARBA00023242"/>
    </source>
</evidence>
<dbReference type="AlphaFoldDB" id="A0A0J9TK70"/>
<evidence type="ECO:0000259" key="6">
    <source>
        <dbReference type="Pfam" id="PF00847"/>
    </source>
</evidence>
<reference evidence="8 9" key="1">
    <citation type="submission" date="2011-08" db="EMBL/GenBank/DDBJ databases">
        <title>The Genome Sequence of Plasmodium vivax Mauritania I.</title>
        <authorList>
            <consortium name="The Broad Institute Genome Sequencing Platform"/>
            <consortium name="The Broad Institute Genome Sequencing Center for Infectious Disease"/>
            <person name="Neafsey D."/>
            <person name="Carlton J."/>
            <person name="Barnwell J."/>
            <person name="Collins W."/>
            <person name="Escalante A."/>
            <person name="Mullikin J."/>
            <person name="Saul A."/>
            <person name="Guigo R."/>
            <person name="Camara F."/>
            <person name="Young S.K."/>
            <person name="Zeng Q."/>
            <person name="Gargeya S."/>
            <person name="Fitzgerald M."/>
            <person name="Haas B."/>
            <person name="Abouelleil A."/>
            <person name="Alvarado L."/>
            <person name="Arachchi H.M."/>
            <person name="Berlin A."/>
            <person name="Brown A."/>
            <person name="Chapman S.B."/>
            <person name="Chen Z."/>
            <person name="Dunbar C."/>
            <person name="Freedman E."/>
            <person name="Gearin G."/>
            <person name="Gellesch M."/>
            <person name="Goldberg J."/>
            <person name="Griggs A."/>
            <person name="Gujja S."/>
            <person name="Heiman D."/>
            <person name="Howarth C."/>
            <person name="Larson L."/>
            <person name="Lui A."/>
            <person name="MacDonald P.J.P."/>
            <person name="Montmayeur A."/>
            <person name="Murphy C."/>
            <person name="Neiman D."/>
            <person name="Pearson M."/>
            <person name="Priest M."/>
            <person name="Roberts A."/>
            <person name="Saif S."/>
            <person name="Shea T."/>
            <person name="Shenoy N."/>
            <person name="Sisk P."/>
            <person name="Stolte C."/>
            <person name="Sykes S."/>
            <person name="Wortman J."/>
            <person name="Nusbaum C."/>
            <person name="Birren B."/>
        </authorList>
    </citation>
    <scope>NUCLEOTIDE SEQUENCE [LARGE SCALE GENOMIC DNA]</scope>
    <source>
        <strain evidence="8 9">Mauritania I</strain>
    </source>
</reference>
<dbReference type="GO" id="GO:0003700">
    <property type="term" value="F:DNA-binding transcription factor activity"/>
    <property type="evidence" value="ECO:0007669"/>
    <property type="project" value="InterPro"/>
</dbReference>
<comment type="subcellular location">
    <subcellularLocation>
        <location evidence="1">Nucleus</location>
    </subcellularLocation>
</comment>
<dbReference type="Pfam" id="PF00847">
    <property type="entry name" value="AP2"/>
    <property type="match status" value="1"/>
</dbReference>
<dbReference type="InterPro" id="IPR001471">
    <property type="entry name" value="AP2/ERF_dom"/>
</dbReference>
<dbReference type="Pfam" id="PF14733">
    <property type="entry name" value="ACDC"/>
    <property type="match status" value="1"/>
</dbReference>
<dbReference type="GO" id="GO:0005634">
    <property type="term" value="C:nucleus"/>
    <property type="evidence" value="ECO:0007669"/>
    <property type="project" value="UniProtKB-SubCell"/>
</dbReference>
<evidence type="ECO:0000256" key="4">
    <source>
        <dbReference type="ARBA" id="ARBA00023163"/>
    </source>
</evidence>
<dbReference type="Gene3D" id="1.20.5.2050">
    <property type="match status" value="1"/>
</dbReference>
<keyword evidence="3" id="KW-0238">DNA-binding</keyword>
<feature type="domain" description="AP2/ERF" evidence="6">
    <location>
        <begin position="237"/>
        <end position="288"/>
    </location>
</feature>
<sequence>MDIEAKKSLTGELLNSSKYTNNTNKSEISTNYFENSCNISANNSNNGCYEENSNLYLNNEEGLTLTSVHLQNGQRVNGDDGVVLYDNIGGGNNLDHEHCNSDNVYNNISSYMESYMDNNKVHVINACKRDSCSTNEEQISNNSLNDSTKMKDEILYNTNDLVYHGEGLNVKDEMNEAYEPNFLSLKRNNLDVDHKHLDTGVQKKINKKRNKVKMEKSNKNLDDEKKEVLNKVSQITRVGGVCFDKNRQRWIAHWKIDGKYHKHYFPISQYGFENARERAINCRKQAEKLFNLPEIQPRNRWNQIKVNGTSHIKKAAKLPRCEGVAYDELSQSWVSTFVVHKKFSIDDLGFYGARDQAIYCRKVFEKVNIHDDYEFLLKDRLGMSNEEKEELGALFNIDKNAIEKMDMGNNVGGGSKVKSNVEKIKVKDNNDYSLENSNGENMNGGGANPDVKISNEQYLKITQEAIEMILSNIKHKSLPEIKLKLIDKQKFENYNTLLDKHFKFITSVKNISQLQPYISLFHKFIIYHTLPHNISLRKQLFIIEALEWSSFFSGAASQKVD</sequence>
<organism evidence="8 9">
    <name type="scientific">Plasmodium vivax Mauritania I</name>
    <dbReference type="NCBI Taxonomy" id="1035515"/>
    <lineage>
        <taxon>Eukaryota</taxon>
        <taxon>Sar</taxon>
        <taxon>Alveolata</taxon>
        <taxon>Apicomplexa</taxon>
        <taxon>Aconoidasida</taxon>
        <taxon>Haemosporida</taxon>
        <taxon>Plasmodiidae</taxon>
        <taxon>Plasmodium</taxon>
        <taxon>Plasmodium (Plasmodium)</taxon>
    </lineage>
</organism>
<evidence type="ECO:0000256" key="3">
    <source>
        <dbReference type="ARBA" id="ARBA00023125"/>
    </source>
</evidence>
<dbReference type="GO" id="GO:0003677">
    <property type="term" value="F:DNA binding"/>
    <property type="evidence" value="ECO:0007669"/>
    <property type="project" value="UniProtKB-KW"/>
</dbReference>
<gene>
    <name evidence="8" type="ORF">PVMG_05783</name>
</gene>
<evidence type="ECO:0008006" key="10">
    <source>
        <dbReference type="Google" id="ProtNLM"/>
    </source>
</evidence>
<dbReference type="EMBL" id="KQ234985">
    <property type="protein sequence ID" value="KMZ95476.1"/>
    <property type="molecule type" value="Genomic_DNA"/>
</dbReference>
<dbReference type="OrthoDB" id="385236at2759"/>
<evidence type="ECO:0000256" key="2">
    <source>
        <dbReference type="ARBA" id="ARBA00023015"/>
    </source>
</evidence>
<dbReference type="InterPro" id="IPR028078">
    <property type="entry name" value="ACDC"/>
</dbReference>
<name>A0A0J9TK70_PLAVI</name>
<proteinExistence type="predicted"/>
<protein>
    <recommendedName>
        <fullName evidence="10">AP2/ERF domain-containing protein</fullName>
    </recommendedName>
</protein>
<keyword evidence="2" id="KW-0805">Transcription regulation</keyword>
<feature type="domain" description="AP2-coincident C-terminal" evidence="7">
    <location>
        <begin position="455"/>
        <end position="546"/>
    </location>
</feature>
<dbReference type="Proteomes" id="UP000053776">
    <property type="component" value="Unassembled WGS sequence"/>
</dbReference>
<evidence type="ECO:0000259" key="7">
    <source>
        <dbReference type="Pfam" id="PF14733"/>
    </source>
</evidence>
<keyword evidence="4" id="KW-0804">Transcription</keyword>